<dbReference type="EMBL" id="JACZDF010000001">
    <property type="protein sequence ID" value="MBD9698115.1"/>
    <property type="molecule type" value="Genomic_DNA"/>
</dbReference>
<dbReference type="PANTHER" id="PTHR32125">
    <property type="entry name" value="2-C-METHYL-D-ERYTHRITOL 4-PHOSPHATE CYTIDYLYLTRANSFERASE, CHLOROPLASTIC"/>
    <property type="match status" value="1"/>
</dbReference>
<dbReference type="InterPro" id="IPR050088">
    <property type="entry name" value="IspD/TarI_cytidylyltransf_bact"/>
</dbReference>
<dbReference type="InterPro" id="IPR018294">
    <property type="entry name" value="ISPD_synthase_CS"/>
</dbReference>
<dbReference type="InterPro" id="IPR029044">
    <property type="entry name" value="Nucleotide-diphossugar_trans"/>
</dbReference>
<evidence type="ECO:0000256" key="1">
    <source>
        <dbReference type="ARBA" id="ARBA00022679"/>
    </source>
</evidence>
<name>A0ABR9DLW0_9MICO</name>
<dbReference type="SUPFAM" id="SSF53448">
    <property type="entry name" value="Nucleotide-diphospho-sugar transferases"/>
    <property type="match status" value="1"/>
</dbReference>
<comment type="caution">
    <text evidence="3">The sequence shown here is derived from an EMBL/GenBank/DDBJ whole genome shotgun (WGS) entry which is preliminary data.</text>
</comment>
<dbReference type="Pfam" id="PF01128">
    <property type="entry name" value="IspD"/>
    <property type="match status" value="1"/>
</dbReference>
<organism evidence="3 4">
    <name type="scientific">Flavimobilis rhizosphaerae</name>
    <dbReference type="NCBI Taxonomy" id="2775421"/>
    <lineage>
        <taxon>Bacteria</taxon>
        <taxon>Bacillati</taxon>
        <taxon>Actinomycetota</taxon>
        <taxon>Actinomycetes</taxon>
        <taxon>Micrococcales</taxon>
        <taxon>Jonesiaceae</taxon>
        <taxon>Flavimobilis</taxon>
    </lineage>
</organism>
<dbReference type="Proteomes" id="UP000642107">
    <property type="component" value="Unassembled WGS sequence"/>
</dbReference>
<accession>A0ABR9DLW0</accession>
<keyword evidence="1" id="KW-0808">Transferase</keyword>
<dbReference type="PROSITE" id="PS01295">
    <property type="entry name" value="ISPD"/>
    <property type="match status" value="1"/>
</dbReference>
<dbReference type="PANTHER" id="PTHR32125:SF4">
    <property type="entry name" value="2-C-METHYL-D-ERYTHRITOL 4-PHOSPHATE CYTIDYLYLTRANSFERASE, CHLOROPLASTIC"/>
    <property type="match status" value="1"/>
</dbReference>
<dbReference type="Gene3D" id="3.90.550.10">
    <property type="entry name" value="Spore Coat Polysaccharide Biosynthesis Protein SpsA, Chain A"/>
    <property type="match status" value="1"/>
</dbReference>
<proteinExistence type="predicted"/>
<evidence type="ECO:0000313" key="4">
    <source>
        <dbReference type="Proteomes" id="UP000642107"/>
    </source>
</evidence>
<dbReference type="GO" id="GO:0016779">
    <property type="term" value="F:nucleotidyltransferase activity"/>
    <property type="evidence" value="ECO:0007669"/>
    <property type="project" value="UniProtKB-KW"/>
</dbReference>
<dbReference type="InterPro" id="IPR034683">
    <property type="entry name" value="IspD/TarI"/>
</dbReference>
<reference evidence="3 4" key="1">
    <citation type="submission" date="2020-09" db="EMBL/GenBank/DDBJ databases">
        <title>Flavimobilis rhizosphaerae sp. nov., isolated from rhizosphere soil of Spartina alterniflora.</title>
        <authorList>
            <person name="Hanqin C."/>
        </authorList>
    </citation>
    <scope>NUCLEOTIDE SEQUENCE [LARGE SCALE GENOMIC DNA]</scope>
    <source>
        <strain evidence="3 4">GY 10621</strain>
    </source>
</reference>
<dbReference type="RefSeq" id="WP_192277011.1">
    <property type="nucleotide sequence ID" value="NZ_JACZDF010000001.1"/>
</dbReference>
<gene>
    <name evidence="3" type="ORF">IGS67_01200</name>
</gene>
<protein>
    <submittedName>
        <fullName evidence="3">2-C-methyl-D-erythritol 4-phosphate cytidylyltransferase</fullName>
    </submittedName>
</protein>
<evidence type="ECO:0000256" key="2">
    <source>
        <dbReference type="ARBA" id="ARBA00022695"/>
    </source>
</evidence>
<keyword evidence="4" id="KW-1185">Reference proteome</keyword>
<evidence type="ECO:0000313" key="3">
    <source>
        <dbReference type="EMBL" id="MBD9698115.1"/>
    </source>
</evidence>
<keyword evidence="2 3" id="KW-0548">Nucleotidyltransferase</keyword>
<sequence>MLRSAILTAAGSGSRLGSTLPKALVPLDGVPLLVHAARRLLASGEVTTLVVTAPAAHVDDVRAALAGLTLPDGTPPALTVVPGGASRQASVAAGLAALPPGDGTVLVHDAARALTPPDVVARVARAVAAGHVAVTPLVPVVDSLQAVADGAFAAGHLPVGGVPTLGATPRTGLGIVQTPQGFDRATLDAAHAAARAAGVDGSDEATAATDDATLVERAGHRVHAVAGDELALKITTRRDLALATLLLADQPRDS</sequence>